<keyword evidence="3 5" id="KW-0560">Oxidoreductase</keyword>
<dbReference type="EMBL" id="JADVKH010000026">
    <property type="protein sequence ID" value="MBJ9688159.1"/>
    <property type="molecule type" value="Genomic_DNA"/>
</dbReference>
<dbReference type="InterPro" id="IPR028614">
    <property type="entry name" value="GDP_fucose/colitose_synth"/>
</dbReference>
<evidence type="ECO:0000256" key="5">
    <source>
        <dbReference type="HAMAP-Rule" id="MF_00956"/>
    </source>
</evidence>
<dbReference type="EC" id="1.1.1.271" evidence="5"/>
<dbReference type="Proteomes" id="UP000808215">
    <property type="component" value="Unassembled WGS sequence"/>
</dbReference>
<comment type="pathway">
    <text evidence="5">Nucleotide-sugar biosynthesis; GDP-L-fucose biosynthesis via de novo pathway; GDP-L-fucose from GDP-alpha-D-mannose: step 2/2.</text>
</comment>
<comment type="function">
    <text evidence="5">Catalyzes the two-step NADP-dependent conversion of GDP-4-dehydro-6-deoxy-D-mannose to GDP-fucose, involving an epimerase and a reductase reaction.</text>
</comment>
<dbReference type="Gene3D" id="3.40.50.720">
    <property type="entry name" value="NAD(P)-binding Rossmann-like Domain"/>
    <property type="match status" value="1"/>
</dbReference>
<dbReference type="HAMAP" id="MF_00956">
    <property type="entry name" value="GDP_fucose_synth"/>
    <property type="match status" value="1"/>
</dbReference>
<evidence type="ECO:0000259" key="6">
    <source>
        <dbReference type="Pfam" id="PF01370"/>
    </source>
</evidence>
<feature type="binding site" evidence="5">
    <location>
        <position position="270"/>
    </location>
    <ligand>
        <name>substrate</name>
    </ligand>
</feature>
<comment type="caution">
    <text evidence="7">The sequence shown here is derived from an EMBL/GenBank/DDBJ whole genome shotgun (WGS) entry which is preliminary data.</text>
</comment>
<keyword evidence="4 5" id="KW-0413">Isomerase</keyword>
<reference evidence="7 8" key="1">
    <citation type="submission" date="2020-11" db="EMBL/GenBank/DDBJ databases">
        <title>Enhanced detection system for hospital associated transmission using whole genome sequencing surveillance.</title>
        <authorList>
            <person name="Harrison L.H."/>
            <person name="Van Tyne D."/>
            <person name="Marsh J.W."/>
            <person name="Griffith M.P."/>
            <person name="Snyder D.J."/>
            <person name="Cooper V.S."/>
            <person name="Mustapha M."/>
        </authorList>
    </citation>
    <scope>NUCLEOTIDE SEQUENCE [LARGE SCALE GENOMIC DNA]</scope>
    <source>
        <strain evidence="7 8">BC00020</strain>
    </source>
</reference>
<feature type="site" description="Important for catalytic activity" evidence="5">
    <location>
        <position position="110"/>
    </location>
</feature>
<dbReference type="CDD" id="cd05239">
    <property type="entry name" value="GDP_FS_SDR_e"/>
    <property type="match status" value="1"/>
</dbReference>
<feature type="active site" description="Proton donor/acceptor" evidence="5">
    <location>
        <position position="137"/>
    </location>
</feature>
<dbReference type="Pfam" id="PF01370">
    <property type="entry name" value="Epimerase"/>
    <property type="match status" value="1"/>
</dbReference>
<dbReference type="SUPFAM" id="SSF51735">
    <property type="entry name" value="NAD(P)-binding Rossmann-fold domains"/>
    <property type="match status" value="1"/>
</dbReference>
<feature type="binding site" evidence="5">
    <location>
        <position position="141"/>
    </location>
    <ligand>
        <name>NADP(+)</name>
        <dbReference type="ChEBI" id="CHEBI:58349"/>
    </ligand>
</feature>
<feature type="binding site" evidence="5">
    <location>
        <position position="210"/>
    </location>
    <ligand>
        <name>substrate</name>
    </ligand>
</feature>
<evidence type="ECO:0000313" key="7">
    <source>
        <dbReference type="EMBL" id="MBJ9688159.1"/>
    </source>
</evidence>
<evidence type="ECO:0000256" key="1">
    <source>
        <dbReference type="ARBA" id="ARBA00005959"/>
    </source>
</evidence>
<evidence type="ECO:0000256" key="4">
    <source>
        <dbReference type="ARBA" id="ARBA00023235"/>
    </source>
</evidence>
<name>A0ABS1AVJ6_BURVI</name>
<feature type="binding site" evidence="5">
    <location>
        <position position="180"/>
    </location>
    <ligand>
        <name>NADP(+)</name>
        <dbReference type="ChEBI" id="CHEBI:58349"/>
    </ligand>
</feature>
<comment type="catalytic activity">
    <reaction evidence="5">
        <text>GDP-beta-L-fucose + NADP(+) = GDP-4-dehydro-alpha-D-rhamnose + NADPH + H(+)</text>
        <dbReference type="Rhea" id="RHEA:18885"/>
        <dbReference type="ChEBI" id="CHEBI:15378"/>
        <dbReference type="ChEBI" id="CHEBI:57273"/>
        <dbReference type="ChEBI" id="CHEBI:57783"/>
        <dbReference type="ChEBI" id="CHEBI:57964"/>
        <dbReference type="ChEBI" id="CHEBI:58349"/>
        <dbReference type="EC" id="1.1.1.271"/>
    </reaction>
</comment>
<dbReference type="InterPro" id="IPR001509">
    <property type="entry name" value="Epimerase_deHydtase"/>
</dbReference>
<dbReference type="Gene3D" id="3.90.25.10">
    <property type="entry name" value="UDP-galactose 4-epimerase, domain 1"/>
    <property type="match status" value="1"/>
</dbReference>
<feature type="binding site" evidence="5">
    <location>
        <position position="188"/>
    </location>
    <ligand>
        <name>substrate</name>
    </ligand>
</feature>
<feature type="binding site" evidence="5">
    <location>
        <begin position="164"/>
        <end position="167"/>
    </location>
    <ligand>
        <name>NADP(+)</name>
        <dbReference type="ChEBI" id="CHEBI:58349"/>
    </ligand>
</feature>
<feature type="binding site" evidence="5">
    <location>
        <begin position="106"/>
        <end position="109"/>
    </location>
    <ligand>
        <name>NADP(+)</name>
        <dbReference type="ChEBI" id="CHEBI:58349"/>
    </ligand>
</feature>
<protein>
    <recommendedName>
        <fullName evidence="5">GDP-L-fucose synthase</fullName>
        <ecNumber evidence="5">1.1.1.271</ecNumber>
    </recommendedName>
    <alternativeName>
        <fullName evidence="5">GDP-4-keto-6-deoxy-D-mannose-3,5-epimerase-4-reductase</fullName>
    </alternativeName>
</protein>
<accession>A0ABS1AVJ6</accession>
<dbReference type="InterPro" id="IPR036291">
    <property type="entry name" value="NAD(P)-bd_dom_sf"/>
</dbReference>
<feature type="binding site" evidence="5">
    <location>
        <position position="203"/>
    </location>
    <ligand>
        <name>substrate</name>
    </ligand>
</feature>
<keyword evidence="8" id="KW-1185">Reference proteome</keyword>
<sequence>MNKNTRIFVAGHRGMVGSAVVRNLDARGYVNVVTRGRSELDLTNQNAVEEFFRKEAIEVVVLAAAKVGGILANDTYPADFLYLNLMIEANVIHAAYRSGVQRLVFLGSSCIYPRDCPQPIKEAYLLSGPLEKTNEPYAIAKIAGIKLCESYNRQYGTRYISLMPTNLYGPNDNYDLRTSHVLPALLRKAHEAKVEGRESLTVWGTGRVRREFLHVDDMADATIFALEVGLESGLYNVGCGSDVTIEELAREAMQAVGFNGRIEFDTTKPDGTPQKLLDVGLLAQLGWRAKIGLREGLASTYQEFLQRHDVAVAERI</sequence>
<comment type="similarity">
    <text evidence="1 5">Belongs to the NAD(P)-dependent epimerase/dehydratase family. Fucose synthase subfamily.</text>
</comment>
<keyword evidence="2 5" id="KW-0521">NADP</keyword>
<dbReference type="RefSeq" id="WP_059474603.1">
    <property type="nucleotide sequence ID" value="NZ_CADEQL010000012.1"/>
</dbReference>
<gene>
    <name evidence="5" type="primary">fcl</name>
    <name evidence="7" type="ORF">I5589_13845</name>
</gene>
<keyword evidence="5" id="KW-0511">Multifunctional enzyme</keyword>
<proteinExistence type="inferred from homology"/>
<dbReference type="PANTHER" id="PTHR43238:SF1">
    <property type="entry name" value="GDP-L-FUCOSE SYNTHASE"/>
    <property type="match status" value="1"/>
</dbReference>
<feature type="domain" description="NAD-dependent epimerase/dehydratase" evidence="6">
    <location>
        <begin position="7"/>
        <end position="238"/>
    </location>
</feature>
<evidence type="ECO:0000313" key="8">
    <source>
        <dbReference type="Proteomes" id="UP000808215"/>
    </source>
</evidence>
<evidence type="ECO:0000256" key="3">
    <source>
        <dbReference type="ARBA" id="ARBA00023002"/>
    </source>
</evidence>
<organism evidence="7 8">
    <name type="scientific">Burkholderia vietnamiensis</name>
    <dbReference type="NCBI Taxonomy" id="60552"/>
    <lineage>
        <taxon>Bacteria</taxon>
        <taxon>Pseudomonadati</taxon>
        <taxon>Pseudomonadota</taxon>
        <taxon>Betaproteobacteria</taxon>
        <taxon>Burkholderiales</taxon>
        <taxon>Burkholderiaceae</taxon>
        <taxon>Burkholderia</taxon>
        <taxon>Burkholderia cepacia complex</taxon>
    </lineage>
</organism>
<feature type="binding site" evidence="5">
    <location>
        <begin position="11"/>
        <end position="17"/>
    </location>
    <ligand>
        <name>NADP(+)</name>
        <dbReference type="ChEBI" id="CHEBI:58349"/>
    </ligand>
</feature>
<evidence type="ECO:0000256" key="2">
    <source>
        <dbReference type="ARBA" id="ARBA00022857"/>
    </source>
</evidence>
<dbReference type="PANTHER" id="PTHR43238">
    <property type="entry name" value="GDP-L-FUCOSE SYNTHASE"/>
    <property type="match status" value="1"/>
</dbReference>
<feature type="site" description="Important for catalytic activity" evidence="5">
    <location>
        <position position="108"/>
    </location>
</feature>